<evidence type="ECO:0000256" key="1">
    <source>
        <dbReference type="ARBA" id="ARBA00022729"/>
    </source>
</evidence>
<comment type="caution">
    <text evidence="3">The sequence shown here is derived from an EMBL/GenBank/DDBJ whole genome shotgun (WGS) entry which is preliminary data.</text>
</comment>
<dbReference type="Proteomes" id="UP001230035">
    <property type="component" value="Unassembled WGS sequence"/>
</dbReference>
<accession>A0ABT6XS19</accession>
<sequence length="1057" mass="118830">MKKTNLNSKKIILLIYVLTVNIYVRGQNNLQGYKHLKGYELSSNQGILSKFKKSQKKGEYSNDINYRNGQNAIGNATQTTNQYQYLEFPTKGMNIPMAKFTDNNGNTYITGASSNTLSPEGNITTIKIDNSGNIVWESRIPANTFTVESGTVLTMDSNNNVIISGVKWNGNDMDIYTVKLNSLDGTVIWESSFDSTLNTLDIPTAITTDSNSNIIIAGMVYTNNSLQYVVIKYSSSGELIWSVIDENTVENSWNEPSALAIDSNNNIIVTGFGLNSNQFQSYYTIKYDSNGLELWKNSHTAEVDPEPDNPDNPLLMTNSVASDIAIKNNEIYITGTFDVNNNDEFGTIKYDSDGNMLWIRNYSFAIANNTPYEISKAYKILVGNDNIYVGGIHRGSFQDDGTVLISYDVNGNINWIQTSNESLDISKFDLLLDTTNHPVIAGIGYYNGFQDSKLIVKRFSTDGTLLNEAGYVFEFSPFSNIGDFFDIGIDGNNSIYTTMGMIYTTLGNVYETFKLTYENNNISQWNTKFSNIGASNITISNIAKGAANNTYACGNYFKFENGSLVQKHFFAKYNENGDTVWNQIYPHNPASQINLEIIINSSGEILLLETPVVTYVVNEEIGPLKLSKYTPDGNLLWSIEKEYNLPNINNVILDNENDIYVSGTAKENESDTVNSIFITKFSDQGEEIWNYYRNPQDGENINGINTIKIGTDNSVIVSGLAGNYNQTNFTSNFNLLTLKLSPQGSLIWNSSLLIPNQNSQAIDMVIDEQQIYITGNTRNRITGKENVFLVKYNGNGVEQWTTIYDEPGQLNTVYALHKLSDGKLISIGQSYSVEQKIKVLRFNQEGVIEWEANGGTKDYYADSYIDNSNQIYILSDCEELSSVPYRFLNWIGPFKSARLWKLDEWGNTIDTENYLGNEYSLFSPKSLTPLDNGNLLISGKIFDEQNFFGGLTFFYTTHNPLQVVEHENNVQSSWLGQNYPNPTENNITTIPFYLKQANRVQIMLYNNLGNYISTLTDDFYPEGNNSIVIDTKGLSTGIYFYQMKTENYINSKKLIIK</sequence>
<dbReference type="Gene3D" id="2.80.10.50">
    <property type="match status" value="1"/>
</dbReference>
<name>A0ABT6XS19_9FLAO</name>
<organism evidence="3 4">
    <name type="scientific">Flavobacterium sedimenticola</name>
    <dbReference type="NCBI Taxonomy" id="3043286"/>
    <lineage>
        <taxon>Bacteria</taxon>
        <taxon>Pseudomonadati</taxon>
        <taxon>Bacteroidota</taxon>
        <taxon>Flavobacteriia</taxon>
        <taxon>Flavobacteriales</taxon>
        <taxon>Flavobacteriaceae</taxon>
        <taxon>Flavobacterium</taxon>
    </lineage>
</organism>
<dbReference type="SUPFAM" id="SSF63829">
    <property type="entry name" value="Calcium-dependent phosphotriesterase"/>
    <property type="match status" value="1"/>
</dbReference>
<evidence type="ECO:0000313" key="3">
    <source>
        <dbReference type="EMBL" id="MDI9257889.1"/>
    </source>
</evidence>
<dbReference type="NCBIfam" id="TIGR04183">
    <property type="entry name" value="Por_Secre_tail"/>
    <property type="match status" value="1"/>
</dbReference>
<reference evidence="3 4" key="1">
    <citation type="submission" date="2023-05" db="EMBL/GenBank/DDBJ databases">
        <title>Flavobacterium sedimenti sp. nov., isolated from the sediment.</title>
        <authorList>
            <person name="Wu N."/>
        </authorList>
    </citation>
    <scope>NUCLEOTIDE SEQUENCE [LARGE SCALE GENOMIC DNA]</scope>
    <source>
        <strain evidence="3 4">YZ-48</strain>
    </source>
</reference>
<dbReference type="RefSeq" id="WP_283239566.1">
    <property type="nucleotide sequence ID" value="NZ_JASGBP010000007.1"/>
</dbReference>
<proteinExistence type="predicted"/>
<keyword evidence="1" id="KW-0732">Signal</keyword>
<keyword evidence="4" id="KW-1185">Reference proteome</keyword>
<dbReference type="PANTHER" id="PTHR42754">
    <property type="entry name" value="ENDOGLUCANASE"/>
    <property type="match status" value="1"/>
</dbReference>
<evidence type="ECO:0000313" key="4">
    <source>
        <dbReference type="Proteomes" id="UP001230035"/>
    </source>
</evidence>
<gene>
    <name evidence="3" type="ORF">QHT84_10740</name>
</gene>
<dbReference type="EMBL" id="JASGBP010000007">
    <property type="protein sequence ID" value="MDI9257889.1"/>
    <property type="molecule type" value="Genomic_DNA"/>
</dbReference>
<protein>
    <submittedName>
        <fullName evidence="3">T9SS type A sorting domain-containing protein</fullName>
    </submittedName>
</protein>
<dbReference type="PANTHER" id="PTHR42754:SF1">
    <property type="entry name" value="LIPOPROTEIN"/>
    <property type="match status" value="1"/>
</dbReference>
<dbReference type="InterPro" id="IPR026444">
    <property type="entry name" value="Secre_tail"/>
</dbReference>
<evidence type="ECO:0000259" key="2">
    <source>
        <dbReference type="Pfam" id="PF18962"/>
    </source>
</evidence>
<dbReference type="SUPFAM" id="SSF50998">
    <property type="entry name" value="Quinoprotein alcohol dehydrogenase-like"/>
    <property type="match status" value="1"/>
</dbReference>
<dbReference type="Pfam" id="PF18962">
    <property type="entry name" value="Por_Secre_tail"/>
    <property type="match status" value="1"/>
</dbReference>
<dbReference type="InterPro" id="IPR011047">
    <property type="entry name" value="Quinoprotein_ADH-like_sf"/>
</dbReference>
<feature type="domain" description="Secretion system C-terminal sorting" evidence="2">
    <location>
        <begin position="979"/>
        <end position="1056"/>
    </location>
</feature>